<keyword evidence="3" id="KW-0418">Kinase</keyword>
<evidence type="ECO:0000313" key="3">
    <source>
        <dbReference type="EMBL" id="SNS42502.1"/>
    </source>
</evidence>
<dbReference type="InterPro" id="IPR036890">
    <property type="entry name" value="HATPase_C_sf"/>
</dbReference>
<dbReference type="PANTHER" id="PTHR34220:SF7">
    <property type="entry name" value="SENSOR HISTIDINE KINASE YPDA"/>
    <property type="match status" value="1"/>
</dbReference>
<keyword evidence="1" id="KW-0472">Membrane</keyword>
<dbReference type="Pfam" id="PF06580">
    <property type="entry name" value="His_kinase"/>
    <property type="match status" value="1"/>
</dbReference>
<dbReference type="RefSeq" id="WP_089354876.1">
    <property type="nucleotide sequence ID" value="NZ_FZPD01000001.1"/>
</dbReference>
<keyword evidence="1" id="KW-0812">Transmembrane</keyword>
<feature type="transmembrane region" description="Helical" evidence="1">
    <location>
        <begin position="42"/>
        <end position="65"/>
    </location>
</feature>
<keyword evidence="4" id="KW-1185">Reference proteome</keyword>
<evidence type="ECO:0000259" key="2">
    <source>
        <dbReference type="Pfam" id="PF06580"/>
    </source>
</evidence>
<feature type="domain" description="Signal transduction histidine kinase internal region" evidence="2">
    <location>
        <begin position="172"/>
        <end position="250"/>
    </location>
</feature>
<evidence type="ECO:0000313" key="4">
    <source>
        <dbReference type="Proteomes" id="UP000198393"/>
    </source>
</evidence>
<dbReference type="AlphaFoldDB" id="A0A239EF39"/>
<proteinExistence type="predicted"/>
<protein>
    <submittedName>
        <fullName evidence="3">Histidine kinase</fullName>
    </submittedName>
</protein>
<reference evidence="3 4" key="1">
    <citation type="submission" date="2017-06" db="EMBL/GenBank/DDBJ databases">
        <authorList>
            <person name="Kim H.J."/>
            <person name="Triplett B.A."/>
        </authorList>
    </citation>
    <scope>NUCLEOTIDE SEQUENCE [LARGE SCALE GENOMIC DNA]</scope>
    <source>
        <strain evidence="3 4">DSM 19307</strain>
    </source>
</reference>
<accession>A0A239EF39</accession>
<dbReference type="GO" id="GO:0016020">
    <property type="term" value="C:membrane"/>
    <property type="evidence" value="ECO:0007669"/>
    <property type="project" value="InterPro"/>
</dbReference>
<keyword evidence="3" id="KW-0808">Transferase</keyword>
<dbReference type="OrthoDB" id="927174at2"/>
<evidence type="ECO:0000256" key="1">
    <source>
        <dbReference type="SAM" id="Phobius"/>
    </source>
</evidence>
<organism evidence="3 4">
    <name type="scientific">Ekhidna lutea</name>
    <dbReference type="NCBI Taxonomy" id="447679"/>
    <lineage>
        <taxon>Bacteria</taxon>
        <taxon>Pseudomonadati</taxon>
        <taxon>Bacteroidota</taxon>
        <taxon>Cytophagia</taxon>
        <taxon>Cytophagales</taxon>
        <taxon>Reichenbachiellaceae</taxon>
        <taxon>Ekhidna</taxon>
    </lineage>
</organism>
<name>A0A239EF39_EKHLU</name>
<dbReference type="Gene3D" id="3.30.565.10">
    <property type="entry name" value="Histidine kinase-like ATPase, C-terminal domain"/>
    <property type="match status" value="1"/>
</dbReference>
<feature type="transmembrane region" description="Helical" evidence="1">
    <location>
        <begin position="5"/>
        <end position="22"/>
    </location>
</feature>
<dbReference type="Proteomes" id="UP000198393">
    <property type="component" value="Unassembled WGS sequence"/>
</dbReference>
<feature type="transmembrane region" description="Helical" evidence="1">
    <location>
        <begin position="127"/>
        <end position="148"/>
    </location>
</feature>
<dbReference type="EMBL" id="FZPD01000001">
    <property type="protein sequence ID" value="SNS42502.1"/>
    <property type="molecule type" value="Genomic_DNA"/>
</dbReference>
<sequence length="349" mass="40516">MGQKLSVRATLFVFTLAVIVEVEYFSELALYDELPPFSLGKIILSFASFATQTFFQFLSIYYVNIQIIKFLDSKLSWDKSFTKRSISEFFLTTCAAVFITIPFLIWIDYGFLTPFWGFPTDGLVITLYYNILYIVVLNSLFIVSYEIFHLYIQRQKTQLNLEKTMRQNILTQFEALRYQVHPHFLFNSLESLLHLIKTDQKRALEFTENFTSIYRNVLKTVESPTITIEKELEFVRSYVFLQQIRFGDSFEVQFNVKSSGNIPPFAIQSLVENAIKHNGLSEKNPLKIDISENSGYIEITNNIIPQSRVSASGIGLTNLKDRYKLITDMRTKFERTETHFVAMIPILSA</sequence>
<keyword evidence="1" id="KW-1133">Transmembrane helix</keyword>
<gene>
    <name evidence="3" type="ORF">SAMN05421640_0084</name>
</gene>
<dbReference type="GO" id="GO:0000155">
    <property type="term" value="F:phosphorelay sensor kinase activity"/>
    <property type="evidence" value="ECO:0007669"/>
    <property type="project" value="InterPro"/>
</dbReference>
<feature type="transmembrane region" description="Helical" evidence="1">
    <location>
        <begin position="86"/>
        <end position="107"/>
    </location>
</feature>
<dbReference type="InterPro" id="IPR050640">
    <property type="entry name" value="Bact_2-comp_sensor_kinase"/>
</dbReference>
<dbReference type="InterPro" id="IPR010559">
    <property type="entry name" value="Sig_transdc_His_kin_internal"/>
</dbReference>
<dbReference type="PANTHER" id="PTHR34220">
    <property type="entry name" value="SENSOR HISTIDINE KINASE YPDA"/>
    <property type="match status" value="1"/>
</dbReference>